<dbReference type="GO" id="GO:0015344">
    <property type="term" value="F:siderophore uptake transmembrane transporter activity"/>
    <property type="evidence" value="ECO:0007669"/>
    <property type="project" value="TreeGrafter"/>
</dbReference>
<gene>
    <name evidence="17" type="ORF">SVA_3126</name>
</gene>
<evidence type="ECO:0000256" key="1">
    <source>
        <dbReference type="ARBA" id="ARBA00004571"/>
    </source>
</evidence>
<organism evidence="17 18">
    <name type="scientific">Sulfurifustis variabilis</name>
    <dbReference type="NCBI Taxonomy" id="1675686"/>
    <lineage>
        <taxon>Bacteria</taxon>
        <taxon>Pseudomonadati</taxon>
        <taxon>Pseudomonadota</taxon>
        <taxon>Gammaproteobacteria</taxon>
        <taxon>Acidiferrobacterales</taxon>
        <taxon>Acidiferrobacteraceae</taxon>
        <taxon>Sulfurifustis</taxon>
    </lineage>
</organism>
<dbReference type="InterPro" id="IPR039426">
    <property type="entry name" value="TonB-dep_rcpt-like"/>
</dbReference>
<dbReference type="RefSeq" id="WP_096462052.1">
    <property type="nucleotide sequence ID" value="NZ_AP014936.1"/>
</dbReference>
<feature type="domain" description="TonB-dependent receptor plug" evidence="16">
    <location>
        <begin position="48"/>
        <end position="160"/>
    </location>
</feature>
<dbReference type="GO" id="GO:0044718">
    <property type="term" value="P:siderophore transmembrane transport"/>
    <property type="evidence" value="ECO:0007669"/>
    <property type="project" value="TreeGrafter"/>
</dbReference>
<feature type="domain" description="TonB-dependent receptor-like beta-barrel" evidence="15">
    <location>
        <begin position="287"/>
        <end position="707"/>
    </location>
</feature>
<dbReference type="Gene3D" id="2.40.170.20">
    <property type="entry name" value="TonB-dependent receptor, beta-barrel domain"/>
    <property type="match status" value="1"/>
</dbReference>
<comment type="subcellular location">
    <subcellularLocation>
        <location evidence="1 11">Cell outer membrane</location>
        <topology evidence="1 11">Multi-pass membrane protein</topology>
    </subcellularLocation>
</comment>
<evidence type="ECO:0000256" key="13">
    <source>
        <dbReference type="RuleBase" id="RU003357"/>
    </source>
</evidence>
<feature type="short sequence motif" description="TonB C-terminal box" evidence="12">
    <location>
        <begin position="731"/>
        <end position="748"/>
    </location>
</feature>
<dbReference type="PANTHER" id="PTHR30069">
    <property type="entry name" value="TONB-DEPENDENT OUTER MEMBRANE RECEPTOR"/>
    <property type="match status" value="1"/>
</dbReference>
<dbReference type="PROSITE" id="PS01156">
    <property type="entry name" value="TONB_DEPENDENT_REC_2"/>
    <property type="match status" value="1"/>
</dbReference>
<keyword evidence="9 17" id="KW-0675">Receptor</keyword>
<evidence type="ECO:0000256" key="7">
    <source>
        <dbReference type="ARBA" id="ARBA00023077"/>
    </source>
</evidence>
<evidence type="ECO:0000256" key="11">
    <source>
        <dbReference type="PROSITE-ProRule" id="PRU01360"/>
    </source>
</evidence>
<evidence type="ECO:0000256" key="2">
    <source>
        <dbReference type="ARBA" id="ARBA00008143"/>
    </source>
</evidence>
<evidence type="ECO:0000256" key="5">
    <source>
        <dbReference type="ARBA" id="ARBA00022692"/>
    </source>
</evidence>
<name>A0A1B4VBG1_9GAMM</name>
<proteinExistence type="inferred from homology"/>
<dbReference type="Gene3D" id="2.170.130.10">
    <property type="entry name" value="TonB-dependent receptor, plug domain"/>
    <property type="match status" value="1"/>
</dbReference>
<dbReference type="Pfam" id="PF00593">
    <property type="entry name" value="TonB_dep_Rec_b-barrel"/>
    <property type="match status" value="1"/>
</dbReference>
<accession>A0A1B4VBG1</accession>
<dbReference type="InterPro" id="IPR010949">
    <property type="entry name" value="TonB_Hb/transfer/lactofer_rcpt"/>
</dbReference>
<dbReference type="NCBIfam" id="TIGR01786">
    <property type="entry name" value="TonB-hemlactrns"/>
    <property type="match status" value="1"/>
</dbReference>
<evidence type="ECO:0000256" key="14">
    <source>
        <dbReference type="SAM" id="SignalP"/>
    </source>
</evidence>
<dbReference type="KEGG" id="sva:SVA_3126"/>
<feature type="signal peptide" evidence="14">
    <location>
        <begin position="1"/>
        <end position="23"/>
    </location>
</feature>
<dbReference type="InterPro" id="IPR010917">
    <property type="entry name" value="TonB_rcpt_CS"/>
</dbReference>
<keyword evidence="18" id="KW-1185">Reference proteome</keyword>
<keyword evidence="10 11" id="KW-0998">Cell outer membrane</keyword>
<dbReference type="Proteomes" id="UP000218899">
    <property type="component" value="Chromosome"/>
</dbReference>
<evidence type="ECO:0000256" key="10">
    <source>
        <dbReference type="ARBA" id="ARBA00023237"/>
    </source>
</evidence>
<keyword evidence="5 11" id="KW-0812">Transmembrane</keyword>
<evidence type="ECO:0000256" key="4">
    <source>
        <dbReference type="ARBA" id="ARBA00022452"/>
    </source>
</evidence>
<evidence type="ECO:0000256" key="8">
    <source>
        <dbReference type="ARBA" id="ARBA00023136"/>
    </source>
</evidence>
<evidence type="ECO:0000259" key="15">
    <source>
        <dbReference type="Pfam" id="PF00593"/>
    </source>
</evidence>
<keyword evidence="8 11" id="KW-0472">Membrane</keyword>
<dbReference type="InterPro" id="IPR037066">
    <property type="entry name" value="Plug_dom_sf"/>
</dbReference>
<evidence type="ECO:0000256" key="6">
    <source>
        <dbReference type="ARBA" id="ARBA00022729"/>
    </source>
</evidence>
<dbReference type="InterPro" id="IPR036942">
    <property type="entry name" value="Beta-barrel_TonB_sf"/>
</dbReference>
<keyword evidence="6 14" id="KW-0732">Signal</keyword>
<keyword evidence="3 11" id="KW-0813">Transport</keyword>
<dbReference type="NCBIfam" id="TIGR01785">
    <property type="entry name" value="TonB-hemin"/>
    <property type="match status" value="1"/>
</dbReference>
<dbReference type="EMBL" id="AP014936">
    <property type="protein sequence ID" value="BAU49674.1"/>
    <property type="molecule type" value="Genomic_DNA"/>
</dbReference>
<dbReference type="AlphaFoldDB" id="A0A1B4VBG1"/>
<dbReference type="OrthoDB" id="9764669at2"/>
<dbReference type="SUPFAM" id="SSF56935">
    <property type="entry name" value="Porins"/>
    <property type="match status" value="1"/>
</dbReference>
<reference evidence="17 18" key="1">
    <citation type="submission" date="2015-08" db="EMBL/GenBank/DDBJ databases">
        <title>Complete genome sequence of Sulfurifustis variabilis.</title>
        <authorList>
            <person name="Miura A."/>
            <person name="Kojima H."/>
            <person name="Fukui M."/>
        </authorList>
    </citation>
    <scope>NUCLEOTIDE SEQUENCE [LARGE SCALE GENOMIC DNA]</scope>
    <source>
        <strain evidence="18">skN76</strain>
    </source>
</reference>
<dbReference type="GO" id="GO:0015232">
    <property type="term" value="F:heme transmembrane transporter activity"/>
    <property type="evidence" value="ECO:0007669"/>
    <property type="project" value="InterPro"/>
</dbReference>
<keyword evidence="4 11" id="KW-1134">Transmembrane beta strand</keyword>
<dbReference type="Pfam" id="PF07715">
    <property type="entry name" value="Plug"/>
    <property type="match status" value="1"/>
</dbReference>
<feature type="chain" id="PRO_5008571301" evidence="14">
    <location>
        <begin position="24"/>
        <end position="748"/>
    </location>
</feature>
<dbReference type="CDD" id="cd01347">
    <property type="entry name" value="ligand_gated_channel"/>
    <property type="match status" value="1"/>
</dbReference>
<sequence length="748" mass="82145">MQLKRKPLVAATLMVMVLPAAQAAEPVSGVTVLEEVAVTATRTERREAETPATITSISREDMDRRLPADEADLFDEEPGVALPRDQRRHGATRVNIRGIEDNRVQQLVDGVRLPDYRNGGGPTNITVNTPLPPDTEFLKRVEILRGPASSLYGSDALGGVVGFLTLDPSDVLADDERFGARYKGSAFGANESYANAVIAAGRGARLEGLIGFVRRDGRELDNQGDRDVTAVDRTAPNPQDFRSDSLLAKFGIRPAAGHGLTLTLEGADQDTFTEVKRLSASLPKITAMEGDDSGERRRATLAWEHKPAGAWYDRLTARLYRQESETRTRTRQQRTNTSASCSAAFGSGNSCYVELDYDFTQDLTGTGVQAETGFTSLGAEHLLTFGVDLARTETEEKRDGRVWNLTTGTFTKSLAGETFPLRDFAPGHTDTVGLFVQDEIALGRLTLVPGLRYDAIRLDAEPDALTFQHAGRPAVDKRESALSPKLAARWQFTPATSLWAQVARGFRAPIYEEVNGSFRNTIQSYGVVPNPDLDPETSTGVELGLKHDRGRVQSQIAVFDNRYKDFIETQRLACPGDPSCIAGLAATFQSVNVDKVRIYGAEARAAWRFAPAWRASGAIAYARGHNETDDQPLNSIEPARATLAIAYDVGRWGLEGRVNAAAKVRRVDDTELSSGEWFKPDAWQTLDIAAWWKPVKRAQLNLAVNNVFDETYWLWGDVRLAGLRATDPGPEFYTQPGRNVSASFKYQF</sequence>
<comment type="similarity">
    <text evidence="2">Belongs to the TonB-dependent receptor family. Hemoglobin/haptoglobin binding protein subfamily.</text>
</comment>
<dbReference type="InterPro" id="IPR011276">
    <property type="entry name" value="TonB_haem/Hb_rcpt"/>
</dbReference>
<evidence type="ECO:0000256" key="12">
    <source>
        <dbReference type="PROSITE-ProRule" id="PRU10144"/>
    </source>
</evidence>
<keyword evidence="7 13" id="KW-0798">TonB box</keyword>
<evidence type="ECO:0000256" key="3">
    <source>
        <dbReference type="ARBA" id="ARBA00022448"/>
    </source>
</evidence>
<dbReference type="InterPro" id="IPR012910">
    <property type="entry name" value="Plug_dom"/>
</dbReference>
<protein>
    <submittedName>
        <fullName evidence="17">TonB-dependent receptor</fullName>
    </submittedName>
</protein>
<evidence type="ECO:0000256" key="9">
    <source>
        <dbReference type="ARBA" id="ARBA00023170"/>
    </source>
</evidence>
<evidence type="ECO:0000313" key="17">
    <source>
        <dbReference type="EMBL" id="BAU49674.1"/>
    </source>
</evidence>
<dbReference type="PANTHER" id="PTHR30069:SF29">
    <property type="entry name" value="HEMOGLOBIN AND HEMOGLOBIN-HAPTOGLOBIN-BINDING PROTEIN 1-RELATED"/>
    <property type="match status" value="1"/>
</dbReference>
<dbReference type="GO" id="GO:0009279">
    <property type="term" value="C:cell outer membrane"/>
    <property type="evidence" value="ECO:0007669"/>
    <property type="project" value="UniProtKB-SubCell"/>
</dbReference>
<dbReference type="PROSITE" id="PS52016">
    <property type="entry name" value="TONB_DEPENDENT_REC_3"/>
    <property type="match status" value="1"/>
</dbReference>
<evidence type="ECO:0000313" key="18">
    <source>
        <dbReference type="Proteomes" id="UP000218899"/>
    </source>
</evidence>
<evidence type="ECO:0000259" key="16">
    <source>
        <dbReference type="Pfam" id="PF07715"/>
    </source>
</evidence>
<dbReference type="InterPro" id="IPR000531">
    <property type="entry name" value="Beta-barrel_TonB"/>
</dbReference>